<organism evidence="1">
    <name type="scientific">Candidatus Kentrum sp. DK</name>
    <dbReference type="NCBI Taxonomy" id="2126562"/>
    <lineage>
        <taxon>Bacteria</taxon>
        <taxon>Pseudomonadati</taxon>
        <taxon>Pseudomonadota</taxon>
        <taxon>Gammaproteobacteria</taxon>
        <taxon>Candidatus Kentrum</taxon>
    </lineage>
</organism>
<name>A0A450T2Z2_9GAMM</name>
<protein>
    <submittedName>
        <fullName evidence="1">Uncharacterized protein</fullName>
    </submittedName>
</protein>
<evidence type="ECO:0000313" key="1">
    <source>
        <dbReference type="EMBL" id="VFJ60842.1"/>
    </source>
</evidence>
<reference evidence="1" key="1">
    <citation type="submission" date="2019-02" db="EMBL/GenBank/DDBJ databases">
        <authorList>
            <person name="Gruber-Vodicka R. H."/>
            <person name="Seah K. B. B."/>
        </authorList>
    </citation>
    <scope>NUCLEOTIDE SEQUENCE</scope>
    <source>
        <strain evidence="1">BECK_DK161</strain>
    </source>
</reference>
<dbReference type="AlphaFoldDB" id="A0A450T2Z2"/>
<dbReference type="EMBL" id="CAADEY010000085">
    <property type="protein sequence ID" value="VFJ60842.1"/>
    <property type="molecule type" value="Genomic_DNA"/>
</dbReference>
<sequence length="55" mass="6249">MGQQDVGSITQHPKRHVAIIVVLDLHVEDKRGATFFLEFHHQIRAALFDPLVFGL</sequence>
<proteinExistence type="predicted"/>
<gene>
    <name evidence="1" type="ORF">BECKDK2373C_GA0170839_10852</name>
</gene>
<accession>A0A450T2Z2</accession>